<sequence length="285" mass="32624">MVNRNKAISLFEGRAAILATMHGKEKVVAPIFKKQLGLDVRIPSNFDTDHFGTFTNEIRRVGTQLETAIEKSISACYKLNYTIGISSEGAFNPHPQVPFVILNREIVSFIDVVHDIQIFGEALTTSTNYNQKQIYDIDEAVAFCKTAKFPEHAVIIRSKHYELSLKGISDWDELERAYNRVYKIYGEVVIETDMRAMYNPLRMENIKAATENLVNKIFQLCPSCDFPGFDIVEKRRGLLCNHCELPTEGIKASIYQCQKCDWREERLFPNGKEKEDASNCYFCNP</sequence>
<protein>
    <recommendedName>
        <fullName evidence="1">DUF6671 domain-containing protein</fullName>
    </recommendedName>
</protein>
<dbReference type="EMBL" id="CP018866">
    <property type="protein sequence ID" value="AST91625.1"/>
    <property type="molecule type" value="Genomic_DNA"/>
</dbReference>
<dbReference type="Proteomes" id="UP000215224">
    <property type="component" value="Chromosome"/>
</dbReference>
<dbReference type="STRING" id="1314751.GCA_001591425_03426"/>
<evidence type="ECO:0000259" key="1">
    <source>
        <dbReference type="Pfam" id="PF20376"/>
    </source>
</evidence>
<name>A0A223KQ32_9BACI</name>
<dbReference type="RefSeq" id="WP_066418886.1">
    <property type="nucleotide sequence ID" value="NZ_CP018866.1"/>
</dbReference>
<gene>
    <name evidence="2" type="ORF">BC6307_10195</name>
</gene>
<dbReference type="InterPro" id="IPR046612">
    <property type="entry name" value="DUF6671"/>
</dbReference>
<feature type="domain" description="DUF6671" evidence="1">
    <location>
        <begin position="76"/>
        <end position="285"/>
    </location>
</feature>
<proteinExistence type="predicted"/>
<organism evidence="2 3">
    <name type="scientific">Sutcliffiella cohnii</name>
    <dbReference type="NCBI Taxonomy" id="33932"/>
    <lineage>
        <taxon>Bacteria</taxon>
        <taxon>Bacillati</taxon>
        <taxon>Bacillota</taxon>
        <taxon>Bacilli</taxon>
        <taxon>Bacillales</taxon>
        <taxon>Bacillaceae</taxon>
        <taxon>Sutcliffiella</taxon>
    </lineage>
</organism>
<dbReference type="KEGG" id="bcoh:BC6307_10195"/>
<reference evidence="2 3" key="1">
    <citation type="submission" date="2016-12" db="EMBL/GenBank/DDBJ databases">
        <title>The whole genome sequencing and assembly of Bacillus cohnii DSM 6307T strain.</title>
        <authorList>
            <person name="Lee Y.-J."/>
            <person name="Yi H."/>
            <person name="Bahn Y.-S."/>
            <person name="Kim J.F."/>
            <person name="Lee D.-W."/>
        </authorList>
    </citation>
    <scope>NUCLEOTIDE SEQUENCE [LARGE SCALE GENOMIC DNA]</scope>
    <source>
        <strain evidence="2 3">DSM 6307</strain>
    </source>
</reference>
<dbReference type="AlphaFoldDB" id="A0A223KQ32"/>
<keyword evidence="3" id="KW-1185">Reference proteome</keyword>
<accession>A0A223KQ32</accession>
<dbReference type="Pfam" id="PF20376">
    <property type="entry name" value="DUF6671"/>
    <property type="match status" value="1"/>
</dbReference>
<evidence type="ECO:0000313" key="3">
    <source>
        <dbReference type="Proteomes" id="UP000215224"/>
    </source>
</evidence>
<evidence type="ECO:0000313" key="2">
    <source>
        <dbReference type="EMBL" id="AST91625.1"/>
    </source>
</evidence>